<accession>A0A8X7W4D7</accession>
<gene>
    <name evidence="2" type="ORF">Bca52824_016634</name>
</gene>
<feature type="compositionally biased region" description="Basic and acidic residues" evidence="1">
    <location>
        <begin position="60"/>
        <end position="73"/>
    </location>
</feature>
<evidence type="ECO:0000313" key="3">
    <source>
        <dbReference type="Proteomes" id="UP000886595"/>
    </source>
</evidence>
<comment type="caution">
    <text evidence="2">The sequence shown here is derived from an EMBL/GenBank/DDBJ whole genome shotgun (WGS) entry which is preliminary data.</text>
</comment>
<evidence type="ECO:0000256" key="1">
    <source>
        <dbReference type="SAM" id="MobiDB-lite"/>
    </source>
</evidence>
<proteinExistence type="predicted"/>
<name>A0A8X7W4D7_BRACI</name>
<dbReference type="EMBL" id="JAAMPC010000003">
    <property type="protein sequence ID" value="KAG2323421.1"/>
    <property type="molecule type" value="Genomic_DNA"/>
</dbReference>
<feature type="compositionally biased region" description="Basic and acidic residues" evidence="1">
    <location>
        <begin position="82"/>
        <end position="97"/>
    </location>
</feature>
<feature type="region of interest" description="Disordered" evidence="1">
    <location>
        <begin position="1"/>
        <end position="117"/>
    </location>
</feature>
<organism evidence="2 3">
    <name type="scientific">Brassica carinata</name>
    <name type="common">Ethiopian mustard</name>
    <name type="synonym">Abyssinian cabbage</name>
    <dbReference type="NCBI Taxonomy" id="52824"/>
    <lineage>
        <taxon>Eukaryota</taxon>
        <taxon>Viridiplantae</taxon>
        <taxon>Streptophyta</taxon>
        <taxon>Embryophyta</taxon>
        <taxon>Tracheophyta</taxon>
        <taxon>Spermatophyta</taxon>
        <taxon>Magnoliopsida</taxon>
        <taxon>eudicotyledons</taxon>
        <taxon>Gunneridae</taxon>
        <taxon>Pentapetalae</taxon>
        <taxon>rosids</taxon>
        <taxon>malvids</taxon>
        <taxon>Brassicales</taxon>
        <taxon>Brassicaceae</taxon>
        <taxon>Brassiceae</taxon>
        <taxon>Brassica</taxon>
    </lineage>
</organism>
<dbReference type="AlphaFoldDB" id="A0A8X7W4D7"/>
<sequence>MTITLRRVTPPMMNSPEELENKASDPGDRTILVHKSATGKTMTERTSRYAITEAKRKGRSRSDLKVDDKERENSQTGINFPDRSREPKIEPRFEPKKAQNRHANSFNQHKVSKQDPI</sequence>
<reference evidence="2 3" key="1">
    <citation type="submission" date="2020-02" db="EMBL/GenBank/DDBJ databases">
        <authorList>
            <person name="Ma Q."/>
            <person name="Huang Y."/>
            <person name="Song X."/>
            <person name="Pei D."/>
        </authorList>
    </citation>
    <scope>NUCLEOTIDE SEQUENCE [LARGE SCALE GENOMIC DNA]</scope>
    <source>
        <strain evidence="2">Sxm20200214</strain>
        <tissue evidence="2">Leaf</tissue>
    </source>
</reference>
<evidence type="ECO:0000313" key="2">
    <source>
        <dbReference type="EMBL" id="KAG2323421.1"/>
    </source>
</evidence>
<keyword evidence="3" id="KW-1185">Reference proteome</keyword>
<protein>
    <submittedName>
        <fullName evidence="2">Uncharacterized protein</fullName>
    </submittedName>
</protein>
<feature type="compositionally biased region" description="Basic and acidic residues" evidence="1">
    <location>
        <begin position="19"/>
        <end position="28"/>
    </location>
</feature>
<dbReference type="Proteomes" id="UP000886595">
    <property type="component" value="Unassembled WGS sequence"/>
</dbReference>